<organism evidence="3">
    <name type="scientific">viral metagenome</name>
    <dbReference type="NCBI Taxonomy" id="1070528"/>
    <lineage>
        <taxon>unclassified sequences</taxon>
        <taxon>metagenomes</taxon>
        <taxon>organismal metagenomes</taxon>
    </lineage>
</organism>
<proteinExistence type="predicted"/>
<feature type="transmembrane region" description="Helical" evidence="1">
    <location>
        <begin position="324"/>
        <end position="342"/>
    </location>
</feature>
<keyword evidence="1" id="KW-0472">Membrane</keyword>
<dbReference type="PROSITE" id="PS50948">
    <property type="entry name" value="PAN"/>
    <property type="match status" value="1"/>
</dbReference>
<reference evidence="3" key="1">
    <citation type="journal article" date="2020" name="Nature">
        <title>Giant virus diversity and host interactions through global metagenomics.</title>
        <authorList>
            <person name="Schulz F."/>
            <person name="Roux S."/>
            <person name="Paez-Espino D."/>
            <person name="Jungbluth S."/>
            <person name="Walsh D.A."/>
            <person name="Denef V.J."/>
            <person name="McMahon K.D."/>
            <person name="Konstantinidis K.T."/>
            <person name="Eloe-Fadrosh E.A."/>
            <person name="Kyrpides N.C."/>
            <person name="Woyke T."/>
        </authorList>
    </citation>
    <scope>NUCLEOTIDE SEQUENCE</scope>
    <source>
        <strain evidence="3">GVMAG-M-3300023179-63</strain>
    </source>
</reference>
<evidence type="ECO:0000256" key="1">
    <source>
        <dbReference type="SAM" id="Phobius"/>
    </source>
</evidence>
<dbReference type="AlphaFoldDB" id="A0A6C0H4M4"/>
<feature type="transmembrane region" description="Helical" evidence="1">
    <location>
        <begin position="16"/>
        <end position="35"/>
    </location>
</feature>
<evidence type="ECO:0000259" key="2">
    <source>
        <dbReference type="PROSITE" id="PS50948"/>
    </source>
</evidence>
<accession>A0A6C0H4M4</accession>
<keyword evidence="1" id="KW-1133">Transmembrane helix</keyword>
<dbReference type="InterPro" id="IPR003609">
    <property type="entry name" value="Pan_app"/>
</dbReference>
<sequence>MKSKNKFTADLKSNKYTNVIIISLIVVFSIYLLYFNDKIHLQDTIVNSLNEKEDRTVENFDVGTYVDVCKNRNTHFYNLNPSPPIVTNLGECERICTDASCHVFTFKDRSCYTYKGILDDSGIDTSRRADPIKISCNSTKFPGIAYDSCYNGVGYINKSYFNNNKTILDYIDPYLEESTQVLGALYSIDNSRNLLKTATSSNAERLRGQIKTGYEQLFTKFTNLNSTIFNNTKNVLYTDMFRDTPAINNSILAPAQRNTSYLVDLDKKSNTSNKSNNLDGLIDGNAPKSISSNLRYLILALIMIITVIVLILYKSSKLINEKVLIIYIIIITVMVLFITHYLKL</sequence>
<name>A0A6C0H4M4_9ZZZZ</name>
<evidence type="ECO:0000313" key="3">
    <source>
        <dbReference type="EMBL" id="QHT75399.1"/>
    </source>
</evidence>
<protein>
    <recommendedName>
        <fullName evidence="2">Apple domain-containing protein</fullName>
    </recommendedName>
</protein>
<dbReference type="EMBL" id="MN739870">
    <property type="protein sequence ID" value="QHT75399.1"/>
    <property type="molecule type" value="Genomic_DNA"/>
</dbReference>
<keyword evidence="1" id="KW-0812">Transmembrane</keyword>
<feature type="domain" description="Apple" evidence="2">
    <location>
        <begin position="69"/>
        <end position="136"/>
    </location>
</feature>
<feature type="transmembrane region" description="Helical" evidence="1">
    <location>
        <begin position="294"/>
        <end position="312"/>
    </location>
</feature>